<gene>
    <name evidence="1" type="ORF">METZ01_LOCUS259373</name>
</gene>
<dbReference type="EMBL" id="UINC01071539">
    <property type="protein sequence ID" value="SVC06519.1"/>
    <property type="molecule type" value="Genomic_DNA"/>
</dbReference>
<feature type="non-terminal residue" evidence="1">
    <location>
        <position position="161"/>
    </location>
</feature>
<accession>A0A382J4I9</accession>
<protein>
    <submittedName>
        <fullName evidence="1">Uncharacterized protein</fullName>
    </submittedName>
</protein>
<proteinExistence type="predicted"/>
<evidence type="ECO:0000313" key="1">
    <source>
        <dbReference type="EMBL" id="SVC06519.1"/>
    </source>
</evidence>
<dbReference type="AlphaFoldDB" id="A0A382J4I9"/>
<sequence length="161" mass="18439">MFFEIADIMDFEPHKYNQGTWGVFTPNADQEMAFQKKYHVYPKNGYLAAGNDDDGRWEELECGTAMCVAGWACQLKGYYPSVEMVKVEENGVSIERPKFDWNQVTKLKRWSNRHRSRHTTQDVAETAADLLGITEDEADILFNGDQERTGDDIRAFGKGET</sequence>
<organism evidence="1">
    <name type="scientific">marine metagenome</name>
    <dbReference type="NCBI Taxonomy" id="408172"/>
    <lineage>
        <taxon>unclassified sequences</taxon>
        <taxon>metagenomes</taxon>
        <taxon>ecological metagenomes</taxon>
    </lineage>
</organism>
<reference evidence="1" key="1">
    <citation type="submission" date="2018-05" db="EMBL/GenBank/DDBJ databases">
        <authorList>
            <person name="Lanie J.A."/>
            <person name="Ng W.-L."/>
            <person name="Kazmierczak K.M."/>
            <person name="Andrzejewski T.M."/>
            <person name="Davidsen T.M."/>
            <person name="Wayne K.J."/>
            <person name="Tettelin H."/>
            <person name="Glass J.I."/>
            <person name="Rusch D."/>
            <person name="Podicherti R."/>
            <person name="Tsui H.-C.T."/>
            <person name="Winkler M.E."/>
        </authorList>
    </citation>
    <scope>NUCLEOTIDE SEQUENCE</scope>
</reference>
<name>A0A382J4I9_9ZZZZ</name>